<dbReference type="InterPro" id="IPR046335">
    <property type="entry name" value="LacI/GalR-like_sensor"/>
</dbReference>
<dbReference type="PROSITE" id="PS50932">
    <property type="entry name" value="HTH_LACI_2"/>
    <property type="match status" value="1"/>
</dbReference>
<dbReference type="Gene3D" id="3.40.50.2300">
    <property type="match status" value="2"/>
</dbReference>
<dbReference type="PROSITE" id="PS00356">
    <property type="entry name" value="HTH_LACI_1"/>
    <property type="match status" value="1"/>
</dbReference>
<reference evidence="5 6" key="1">
    <citation type="journal article" date="2008" name="Genome Biol.">
        <title>Encapsulated in silica: genome, proteome and physiology of the thermophilic bacterium Anoxybacillus flavithermus WK1.</title>
        <authorList>
            <person name="Saw J.H."/>
            <person name="Mountain B.W."/>
            <person name="Feng L."/>
            <person name="Omelchenko M.V."/>
            <person name="Hou S."/>
            <person name="Saito J.A."/>
            <person name="Stott M.B."/>
            <person name="Li D."/>
            <person name="Zhao G."/>
            <person name="Wu J."/>
            <person name="Galperin M.Y."/>
            <person name="Koonin E.V."/>
            <person name="Makarova K.S."/>
            <person name="Wolf Y.I."/>
            <person name="Rigden D.J."/>
            <person name="Dunfield P.F."/>
            <person name="Wang L."/>
            <person name="Alam M."/>
        </authorList>
    </citation>
    <scope>NUCLEOTIDE SEQUENCE [LARGE SCALE GENOMIC DNA]</scope>
    <source>
        <strain evidence="6">DSM 21510 / WK1</strain>
    </source>
</reference>
<dbReference type="Proteomes" id="UP000000742">
    <property type="component" value="Chromosome"/>
</dbReference>
<dbReference type="Pfam" id="PF13377">
    <property type="entry name" value="Peripla_BP_3"/>
    <property type="match status" value="1"/>
</dbReference>
<dbReference type="CDD" id="cd01544">
    <property type="entry name" value="PBP1_GalR"/>
    <property type="match status" value="1"/>
</dbReference>
<evidence type="ECO:0000259" key="4">
    <source>
        <dbReference type="PROSITE" id="PS50932"/>
    </source>
</evidence>
<proteinExistence type="predicted"/>
<dbReference type="GO" id="GO:0003700">
    <property type="term" value="F:DNA-binding transcription factor activity"/>
    <property type="evidence" value="ECO:0007669"/>
    <property type="project" value="TreeGrafter"/>
</dbReference>
<dbReference type="EMBL" id="CP000922">
    <property type="protein sequence ID" value="ACJ32918.1"/>
    <property type="molecule type" value="Genomic_DNA"/>
</dbReference>
<dbReference type="CDD" id="cd01392">
    <property type="entry name" value="HTH_LacI"/>
    <property type="match status" value="1"/>
</dbReference>
<keyword evidence="3" id="KW-0804">Transcription</keyword>
<dbReference type="SMART" id="SM00354">
    <property type="entry name" value="HTH_LACI"/>
    <property type="match status" value="1"/>
</dbReference>
<gene>
    <name evidence="5" type="primary">msmR</name>
    <name evidence="5" type="ordered locus">Aflv_0537</name>
</gene>
<dbReference type="Pfam" id="PF00356">
    <property type="entry name" value="LacI"/>
    <property type="match status" value="1"/>
</dbReference>
<dbReference type="PANTHER" id="PTHR30146:SF149">
    <property type="entry name" value="HTH-TYPE TRANSCRIPTIONAL REGULATOR EBGR"/>
    <property type="match status" value="1"/>
</dbReference>
<name>B7GGW3_ANOFW</name>
<dbReference type="InterPro" id="IPR010982">
    <property type="entry name" value="Lambda_DNA-bd_dom_sf"/>
</dbReference>
<dbReference type="SUPFAM" id="SSF53822">
    <property type="entry name" value="Periplasmic binding protein-like I"/>
    <property type="match status" value="1"/>
</dbReference>
<dbReference type="HOGENOM" id="CLU_037628_1_2_9"/>
<dbReference type="eggNOG" id="COG1609">
    <property type="taxonomic scope" value="Bacteria"/>
</dbReference>
<dbReference type="InterPro" id="IPR000843">
    <property type="entry name" value="HTH_LacI"/>
</dbReference>
<evidence type="ECO:0000256" key="2">
    <source>
        <dbReference type="ARBA" id="ARBA00023125"/>
    </source>
</evidence>
<sequence>MIVKSLKSSINKGVASMATLKEIAEKAGVSVATVSRVLNYDMTLSVSDETRRRIFEIAQELNYKTPRERNQMSAKDRLRFGVVNWYSESQELDDPYYMAVRLGVEKECFRRQIELVKLFKKEGSYESEWLTGLDGIIAVGKFGKREIDLFSSVTDHIVFVDYSPDEDRFDSVVVDFRKATARVLQYLIDLGHKHIGYIGGREYVDDGHLIQDERERTFYEYLYLRGMFIPEYVFTGRFIAEDGYMLMKQALQLPNRPTAFFIASDSMAIGALRALHEAGIDVPNEITVVGFNDLPTSKFVQPPLSTVQVYTEFMGETAVELLVEQIQTKRDIPKKVVVPTKLVVRESSCAYTVKK</sequence>
<dbReference type="PANTHER" id="PTHR30146">
    <property type="entry name" value="LACI-RELATED TRANSCRIPTIONAL REPRESSOR"/>
    <property type="match status" value="1"/>
</dbReference>
<dbReference type="Gene3D" id="1.10.260.40">
    <property type="entry name" value="lambda repressor-like DNA-binding domains"/>
    <property type="match status" value="1"/>
</dbReference>
<protein>
    <submittedName>
        <fullName evidence="5">Transcriptional regulator, LacI family (HTH and periplasmic-binding domains)</fullName>
    </submittedName>
</protein>
<accession>B7GGW3</accession>
<evidence type="ECO:0000313" key="5">
    <source>
        <dbReference type="EMBL" id="ACJ32918.1"/>
    </source>
</evidence>
<dbReference type="SUPFAM" id="SSF47413">
    <property type="entry name" value="lambda repressor-like DNA-binding domains"/>
    <property type="match status" value="1"/>
</dbReference>
<dbReference type="PRINTS" id="PR00036">
    <property type="entry name" value="HTHLACI"/>
</dbReference>
<dbReference type="InterPro" id="IPR028082">
    <property type="entry name" value="Peripla_BP_I"/>
</dbReference>
<dbReference type="KEGG" id="afl:Aflv_0537"/>
<dbReference type="GO" id="GO:0000976">
    <property type="term" value="F:transcription cis-regulatory region binding"/>
    <property type="evidence" value="ECO:0007669"/>
    <property type="project" value="TreeGrafter"/>
</dbReference>
<evidence type="ECO:0000313" key="6">
    <source>
        <dbReference type="Proteomes" id="UP000000742"/>
    </source>
</evidence>
<dbReference type="AlphaFoldDB" id="B7GGW3"/>
<feature type="domain" description="HTH lacI-type" evidence="4">
    <location>
        <begin position="18"/>
        <end position="75"/>
    </location>
</feature>
<evidence type="ECO:0000256" key="3">
    <source>
        <dbReference type="ARBA" id="ARBA00023163"/>
    </source>
</evidence>
<organism evidence="5 6">
    <name type="scientific">Anoxybacillus flavithermus (strain DSM 21510 / WK1)</name>
    <dbReference type="NCBI Taxonomy" id="491915"/>
    <lineage>
        <taxon>Bacteria</taxon>
        <taxon>Bacillati</taxon>
        <taxon>Bacillota</taxon>
        <taxon>Bacilli</taxon>
        <taxon>Bacillales</taxon>
        <taxon>Anoxybacillaceae</taxon>
        <taxon>Anoxybacillus</taxon>
    </lineage>
</organism>
<keyword evidence="2" id="KW-0238">DNA-binding</keyword>
<evidence type="ECO:0000256" key="1">
    <source>
        <dbReference type="ARBA" id="ARBA00023015"/>
    </source>
</evidence>
<keyword evidence="1" id="KW-0805">Transcription regulation</keyword>
<dbReference type="STRING" id="491915.Aflv_0537"/>